<dbReference type="PANTHER" id="PTHR43667">
    <property type="entry name" value="CYCLOPROPANE-FATTY-ACYL-PHOSPHOLIPID SYNTHASE"/>
    <property type="match status" value="1"/>
</dbReference>
<keyword evidence="7" id="KW-1185">Reference proteome</keyword>
<dbReference type="PANTHER" id="PTHR43667:SF2">
    <property type="entry name" value="FATTY ACID C-METHYL TRANSFERASE"/>
    <property type="match status" value="1"/>
</dbReference>
<evidence type="ECO:0000256" key="1">
    <source>
        <dbReference type="ARBA" id="ARBA00010815"/>
    </source>
</evidence>
<evidence type="ECO:0000256" key="3">
    <source>
        <dbReference type="ARBA" id="ARBA00022679"/>
    </source>
</evidence>
<dbReference type="Pfam" id="PF02353">
    <property type="entry name" value="CMAS"/>
    <property type="match status" value="1"/>
</dbReference>
<dbReference type="SUPFAM" id="SSF53335">
    <property type="entry name" value="S-adenosyl-L-methionine-dependent methyltransferases"/>
    <property type="match status" value="1"/>
</dbReference>
<dbReference type="InterPro" id="IPR029063">
    <property type="entry name" value="SAM-dependent_MTases_sf"/>
</dbReference>
<keyword evidence="5" id="KW-0443">Lipid metabolism</keyword>
<proteinExistence type="inferred from homology"/>
<dbReference type="GO" id="GO:0032259">
    <property type="term" value="P:methylation"/>
    <property type="evidence" value="ECO:0007669"/>
    <property type="project" value="UniProtKB-KW"/>
</dbReference>
<protein>
    <submittedName>
        <fullName evidence="6">Cyclopropane-fatty-acyl-phospholipid synthase</fullName>
    </submittedName>
</protein>
<dbReference type="InterPro" id="IPR050723">
    <property type="entry name" value="CFA/CMAS"/>
</dbReference>
<evidence type="ECO:0000313" key="6">
    <source>
        <dbReference type="EMBL" id="SFE49650.1"/>
    </source>
</evidence>
<keyword evidence="4" id="KW-0949">S-adenosyl-L-methionine</keyword>
<dbReference type="Gene3D" id="3.40.50.150">
    <property type="entry name" value="Vaccinia Virus protein VP39"/>
    <property type="match status" value="1"/>
</dbReference>
<evidence type="ECO:0000313" key="7">
    <source>
        <dbReference type="Proteomes" id="UP000198716"/>
    </source>
</evidence>
<keyword evidence="2" id="KW-0489">Methyltransferase</keyword>
<dbReference type="CDD" id="cd02440">
    <property type="entry name" value="AdoMet_MTases"/>
    <property type="match status" value="1"/>
</dbReference>
<dbReference type="RefSeq" id="WP_175496930.1">
    <property type="nucleotide sequence ID" value="NZ_FOMZ01000015.1"/>
</dbReference>
<keyword evidence="3" id="KW-0808">Transferase</keyword>
<organism evidence="6 7">
    <name type="scientific">Actinopolyspora alba</name>
    <dbReference type="NCBI Taxonomy" id="673379"/>
    <lineage>
        <taxon>Bacteria</taxon>
        <taxon>Bacillati</taxon>
        <taxon>Actinomycetota</taxon>
        <taxon>Actinomycetes</taxon>
        <taxon>Actinopolysporales</taxon>
        <taxon>Actinopolysporaceae</taxon>
        <taxon>Actinopolyspora</taxon>
        <taxon>Actinopolyspora alba group</taxon>
    </lineage>
</organism>
<dbReference type="EMBL" id="FOMZ01000015">
    <property type="protein sequence ID" value="SFE49650.1"/>
    <property type="molecule type" value="Genomic_DNA"/>
</dbReference>
<dbReference type="Proteomes" id="UP000198716">
    <property type="component" value="Unassembled WGS sequence"/>
</dbReference>
<sequence length="421" mass="47257">MTTAMSLPAPASVSVWDAVDEAPRSPVRAGLAERLFRHAVRELPVRVVLAGGERLGAGGPDAPLMRVIRPEAFFHRLGVDAKIGFGEAYMTGDWDSPDPAALLTPFARRLSTLVPRPLQSLRRWVDASRPTAERNTTAGATRNVQRHYDLSNEVFAAFLDETMTYSAGLFRPGVTDLATAQRCKLDRALDAAGVVEGTRLLEIGSGWGSLAIRAARRGARVTTLTLSEQQRALAVERVERAGLTDRVDVELRDYRQAYGEFDAVISLEMIEAVGAEYWDRFFTTLDRLLAPGGRAVVQAITMPHERMLATRDSYTWIHKYIFPGGQLPSIPAIERIVSEHTGIHPVERHAFGQSYAETLRQWRAEFTRRREHIAWLGFNERFRRMWEFYLAYSEAGFRARYLDVWQLTFAKPTTDGARHSG</sequence>
<accession>A0A1I2B3A4</accession>
<evidence type="ECO:0000256" key="4">
    <source>
        <dbReference type="ARBA" id="ARBA00022691"/>
    </source>
</evidence>
<dbReference type="PIRSF" id="PIRSF003085">
    <property type="entry name" value="CMAS"/>
    <property type="match status" value="1"/>
</dbReference>
<gene>
    <name evidence="6" type="ORF">SAMN04487819_1154</name>
</gene>
<dbReference type="GO" id="GO:0008610">
    <property type="term" value="P:lipid biosynthetic process"/>
    <property type="evidence" value="ECO:0007669"/>
    <property type="project" value="InterPro"/>
</dbReference>
<dbReference type="GO" id="GO:0008168">
    <property type="term" value="F:methyltransferase activity"/>
    <property type="evidence" value="ECO:0007669"/>
    <property type="project" value="UniProtKB-KW"/>
</dbReference>
<dbReference type="InterPro" id="IPR003333">
    <property type="entry name" value="CMAS"/>
</dbReference>
<dbReference type="AlphaFoldDB" id="A0A1I2B3A4"/>
<comment type="similarity">
    <text evidence="1">Belongs to the CFA/CMAS family.</text>
</comment>
<evidence type="ECO:0000256" key="5">
    <source>
        <dbReference type="ARBA" id="ARBA00023098"/>
    </source>
</evidence>
<reference evidence="7" key="1">
    <citation type="submission" date="2016-10" db="EMBL/GenBank/DDBJ databases">
        <authorList>
            <person name="Varghese N."/>
            <person name="Submissions S."/>
        </authorList>
    </citation>
    <scope>NUCLEOTIDE SEQUENCE [LARGE SCALE GENOMIC DNA]</scope>
    <source>
        <strain evidence="7">DSM 45004</strain>
    </source>
</reference>
<evidence type="ECO:0000256" key="2">
    <source>
        <dbReference type="ARBA" id="ARBA00022603"/>
    </source>
</evidence>
<name>A0A1I2B3A4_9ACTN</name>